<gene>
    <name evidence="2" type="ORF">K1718_17570</name>
</gene>
<proteinExistence type="predicted"/>
<dbReference type="InterPro" id="IPR009325">
    <property type="entry name" value="DUF983"/>
</dbReference>
<feature type="transmembrane region" description="Helical" evidence="1">
    <location>
        <begin position="99"/>
        <end position="118"/>
    </location>
</feature>
<evidence type="ECO:0000256" key="1">
    <source>
        <dbReference type="SAM" id="Phobius"/>
    </source>
</evidence>
<keyword evidence="1" id="KW-0472">Membrane</keyword>
<dbReference type="Pfam" id="PF06170">
    <property type="entry name" value="DUF983"/>
    <property type="match status" value="1"/>
</dbReference>
<protein>
    <submittedName>
        <fullName evidence="2">DUF983 domain-containing protein</fullName>
    </submittedName>
</protein>
<dbReference type="Proteomes" id="UP001209803">
    <property type="component" value="Chromosome"/>
</dbReference>
<dbReference type="NCBIfam" id="NF004633">
    <property type="entry name" value="PRK05978.1"/>
    <property type="match status" value="1"/>
</dbReference>
<organism evidence="2 3">
    <name type="scientific">Roseibium porphyridii</name>
    <dbReference type="NCBI Taxonomy" id="2866279"/>
    <lineage>
        <taxon>Bacteria</taxon>
        <taxon>Pseudomonadati</taxon>
        <taxon>Pseudomonadota</taxon>
        <taxon>Alphaproteobacteria</taxon>
        <taxon>Hyphomicrobiales</taxon>
        <taxon>Stappiaceae</taxon>
        <taxon>Roseibium</taxon>
    </lineage>
</organism>
<keyword evidence="1" id="KW-0812">Transmembrane</keyword>
<reference evidence="2 3" key="1">
    <citation type="submission" date="2023-03" db="EMBL/GenBank/DDBJ databases">
        <title>Roseibium porphyridii sp. nov. and Roseibium rhodosorbium sp. nov. isolated from marine algae, Porphyridium cruentum and Rhodosorus marinus, respectively.</title>
        <authorList>
            <person name="Lee M.W."/>
            <person name="Choi B.J."/>
            <person name="Lee J.K."/>
            <person name="Choi D.G."/>
            <person name="Baek J.H."/>
            <person name="Bayburt H."/>
            <person name="Kim J.M."/>
            <person name="Han D.M."/>
            <person name="Kim K.H."/>
            <person name="Jeon C.O."/>
        </authorList>
    </citation>
    <scope>NUCLEOTIDE SEQUENCE [LARGE SCALE GENOMIC DNA]</scope>
    <source>
        <strain evidence="2 3">KMA01</strain>
    </source>
</reference>
<dbReference type="EMBL" id="CP120863">
    <property type="protein sequence ID" value="WFE87965.1"/>
    <property type="molecule type" value="Genomic_DNA"/>
</dbReference>
<keyword evidence="1" id="KW-1133">Transmembrane helix</keyword>
<evidence type="ECO:0000313" key="2">
    <source>
        <dbReference type="EMBL" id="WFE87965.1"/>
    </source>
</evidence>
<keyword evidence="3" id="KW-1185">Reference proteome</keyword>
<accession>A0ABY8F3R3</accession>
<feature type="transmembrane region" description="Helical" evidence="1">
    <location>
        <begin position="74"/>
        <end position="93"/>
    </location>
</feature>
<name>A0ABY8F3R3_9HYPH</name>
<evidence type="ECO:0000313" key="3">
    <source>
        <dbReference type="Proteomes" id="UP001209803"/>
    </source>
</evidence>
<sequence>MTVRYELNENLSAPPEKAAKPRRAVMPAMMRGAFNRCMACGEGKVFDGFLTTRHACSKCGEEFHHHRADDAPPYFTITIVGHIIIPALLVVEVMWRPAIWIHMSIWLPLTVFLALALMRPVKGALVGLQWALYMHGFDPEAEDDMPVVDMPARHEGTQ</sequence>
<dbReference type="RefSeq" id="WP_265681373.1">
    <property type="nucleotide sequence ID" value="NZ_CP120863.1"/>
</dbReference>